<dbReference type="Pfam" id="PF04191">
    <property type="entry name" value="PEMT"/>
    <property type="match status" value="1"/>
</dbReference>
<dbReference type="GO" id="GO:0004671">
    <property type="term" value="F:protein C-terminal S-isoprenylcysteine carboxyl O-methyltransferase activity"/>
    <property type="evidence" value="ECO:0007669"/>
    <property type="project" value="UniProtKB-EC"/>
</dbReference>
<comment type="subcellular location">
    <subcellularLocation>
        <location evidence="1">Endomembrane system</location>
        <topology evidence="1">Multi-pass membrane protein</topology>
    </subcellularLocation>
</comment>
<evidence type="ECO:0000256" key="4">
    <source>
        <dbReference type="ARBA" id="ARBA00023136"/>
    </source>
</evidence>
<dbReference type="Gene3D" id="1.20.120.1630">
    <property type="match status" value="1"/>
</dbReference>
<protein>
    <submittedName>
        <fullName evidence="6">Isoprenylcysteine carboxylmethyltransferase family protein</fullName>
        <ecNumber evidence="6">2.1.1.100</ecNumber>
        <ecNumber evidence="6">2.1.1.334</ecNumber>
    </submittedName>
</protein>
<dbReference type="GO" id="GO:0032259">
    <property type="term" value="P:methylation"/>
    <property type="evidence" value="ECO:0007669"/>
    <property type="project" value="UniProtKB-KW"/>
</dbReference>
<feature type="transmembrane region" description="Helical" evidence="5">
    <location>
        <begin position="91"/>
        <end position="120"/>
    </location>
</feature>
<evidence type="ECO:0000313" key="6">
    <source>
        <dbReference type="EMBL" id="MDU0355405.1"/>
    </source>
</evidence>
<evidence type="ECO:0000256" key="3">
    <source>
        <dbReference type="ARBA" id="ARBA00022989"/>
    </source>
</evidence>
<dbReference type="EMBL" id="JAWDIO010000002">
    <property type="protein sequence ID" value="MDU0355405.1"/>
    <property type="molecule type" value="Genomic_DNA"/>
</dbReference>
<evidence type="ECO:0000256" key="1">
    <source>
        <dbReference type="ARBA" id="ARBA00004127"/>
    </source>
</evidence>
<dbReference type="Proteomes" id="UP001247805">
    <property type="component" value="Unassembled WGS sequence"/>
</dbReference>
<keyword evidence="3 5" id="KW-1133">Transmembrane helix</keyword>
<keyword evidence="7" id="KW-1185">Reference proteome</keyword>
<dbReference type="EC" id="2.1.1.334" evidence="6"/>
<dbReference type="InterPro" id="IPR007318">
    <property type="entry name" value="Phopholipid_MeTrfase"/>
</dbReference>
<feature type="transmembrane region" description="Helical" evidence="5">
    <location>
        <begin position="39"/>
        <end position="57"/>
    </location>
</feature>
<evidence type="ECO:0000313" key="7">
    <source>
        <dbReference type="Proteomes" id="UP001247805"/>
    </source>
</evidence>
<keyword evidence="4 5" id="KW-0472">Membrane</keyword>
<dbReference type="PANTHER" id="PTHR12714">
    <property type="entry name" value="PROTEIN-S ISOPRENYLCYSTEINE O-METHYLTRANSFERASE"/>
    <property type="match status" value="1"/>
</dbReference>
<sequence length="152" mass="17457">MDKLKLKVPPVAVFVVLVSLVFLLKHTGIAFIVPMNDHFTPTVLIAVGCVFGILGVWEFRKQNTTVNPHTPNKASSLVTSGIYRVSRNPMYFGLLLILIAVILRLENVLGFIAIPLFILYMNHFQIKPEEQIVESIFNDEYREYKNKVRRWI</sequence>
<keyword evidence="6" id="KW-0808">Transferase</keyword>
<organism evidence="6 7">
    <name type="scientific">Paraglaciecola aquimarina</name>
    <dbReference type="NCBI Taxonomy" id="1235557"/>
    <lineage>
        <taxon>Bacteria</taxon>
        <taxon>Pseudomonadati</taxon>
        <taxon>Pseudomonadota</taxon>
        <taxon>Gammaproteobacteria</taxon>
        <taxon>Alteromonadales</taxon>
        <taxon>Alteromonadaceae</taxon>
        <taxon>Paraglaciecola</taxon>
    </lineage>
</organism>
<keyword evidence="6" id="KW-0489">Methyltransferase</keyword>
<evidence type="ECO:0000256" key="2">
    <source>
        <dbReference type="ARBA" id="ARBA00022692"/>
    </source>
</evidence>
<proteinExistence type="predicted"/>
<dbReference type="PANTHER" id="PTHR12714:SF24">
    <property type="entry name" value="SLR1182 PROTEIN"/>
    <property type="match status" value="1"/>
</dbReference>
<comment type="caution">
    <text evidence="6">The sequence shown here is derived from an EMBL/GenBank/DDBJ whole genome shotgun (WGS) entry which is preliminary data.</text>
</comment>
<dbReference type="RefSeq" id="WP_316026945.1">
    <property type="nucleotide sequence ID" value="NZ_JAWDIO010000002.1"/>
</dbReference>
<evidence type="ECO:0000256" key="5">
    <source>
        <dbReference type="SAM" id="Phobius"/>
    </source>
</evidence>
<keyword evidence="2 5" id="KW-0812">Transmembrane</keyword>
<name>A0ABU3SZG3_9ALTE</name>
<gene>
    <name evidence="6" type="ORF">RS130_17180</name>
</gene>
<reference evidence="6 7" key="1">
    <citation type="submission" date="2023-10" db="EMBL/GenBank/DDBJ databases">
        <title>Glaciecola aquimarina strain GGW-M5 nov., isolated from a coastal seawater.</title>
        <authorList>
            <person name="Bayburt H."/>
            <person name="Kim J.M."/>
            <person name="Choi B.J."/>
            <person name="Jeon C.O."/>
        </authorList>
    </citation>
    <scope>NUCLEOTIDE SEQUENCE [LARGE SCALE GENOMIC DNA]</scope>
    <source>
        <strain evidence="6 7">KCTC 32108</strain>
    </source>
</reference>
<accession>A0ABU3SZG3</accession>
<dbReference type="EC" id="2.1.1.100" evidence="6"/>
<feature type="transmembrane region" description="Helical" evidence="5">
    <location>
        <begin position="12"/>
        <end position="33"/>
    </location>
</feature>